<evidence type="ECO:0000259" key="2">
    <source>
        <dbReference type="PROSITE" id="PS50011"/>
    </source>
</evidence>
<dbReference type="AlphaFoldDB" id="A0AAP9D798"/>
<keyword evidence="1" id="KW-1133">Transmembrane helix</keyword>
<dbReference type="InterPro" id="IPR000719">
    <property type="entry name" value="Prot_kinase_dom"/>
</dbReference>
<dbReference type="SUPFAM" id="SSF56112">
    <property type="entry name" value="Protein kinase-like (PK-like)"/>
    <property type="match status" value="1"/>
</dbReference>
<dbReference type="InterPro" id="IPR008271">
    <property type="entry name" value="Ser/Thr_kinase_AS"/>
</dbReference>
<keyword evidence="3" id="KW-0808">Transferase</keyword>
<proteinExistence type="predicted"/>
<dbReference type="PANTHER" id="PTHR44167">
    <property type="entry name" value="OVARIAN-SPECIFIC SERINE/THREONINE-PROTEIN KINASE LOK-RELATED"/>
    <property type="match status" value="1"/>
</dbReference>
<dbReference type="GO" id="GO:0004674">
    <property type="term" value="F:protein serine/threonine kinase activity"/>
    <property type="evidence" value="ECO:0007669"/>
    <property type="project" value="UniProtKB-KW"/>
</dbReference>
<dbReference type="Proteomes" id="UP000318231">
    <property type="component" value="Chromosome"/>
</dbReference>
<gene>
    <name evidence="3" type="ORF">FJM05_01025</name>
</gene>
<dbReference type="PROSITE" id="PS00108">
    <property type="entry name" value="PROTEIN_KINASE_ST"/>
    <property type="match status" value="1"/>
</dbReference>
<dbReference type="EMBL" id="CP041200">
    <property type="protein sequence ID" value="QDI64783.1"/>
    <property type="molecule type" value="Genomic_DNA"/>
</dbReference>
<sequence length="386" mass="44814">MREQIQTNSILNHKYKVVKHLADGGFSKVYLCCFLSDETKFIVVKVLDIGDEKQQMVVYDELRISNLIKNSNSDKRSYIMEYYEYFESGSLETDDKRIYIVFEYIDGLTLREYLDEFKTVTYVKAVEIIRQVALGVSFFHSCNPQIIHRDLKPENCMINKTLSKIKIIDYGAASVFYNREDLTKDQEIKCTIIYASPKLLSLGQKVKEQASKGLNKNALSLINDALGVNYDIHSLGVMLYELITGTNPFSEHTIKDDRDYLEKWTTYDVEPLSSINKTIPKGIDNILIRCFAWKKEDNKLLYKDIYTLIDDLNNVMDPESSLNQDYIKPLNKLRIYRKNVAGLYEIKGKDRKWYLQKWFIILVGCLSIILIILLIIILSFKKSGAI</sequence>
<protein>
    <submittedName>
        <fullName evidence="3">Serine/threonine protein kinase</fullName>
    </submittedName>
</protein>
<evidence type="ECO:0000256" key="1">
    <source>
        <dbReference type="SAM" id="Phobius"/>
    </source>
</evidence>
<dbReference type="GO" id="GO:0005524">
    <property type="term" value="F:ATP binding"/>
    <property type="evidence" value="ECO:0007669"/>
    <property type="project" value="InterPro"/>
</dbReference>
<dbReference type="CDD" id="cd14014">
    <property type="entry name" value="STKc_PknB_like"/>
    <property type="match status" value="1"/>
</dbReference>
<accession>A0AAP9D798</accession>
<keyword evidence="1" id="KW-0812">Transmembrane</keyword>
<dbReference type="InterPro" id="IPR011009">
    <property type="entry name" value="Kinase-like_dom_sf"/>
</dbReference>
<dbReference type="RefSeq" id="WP_004025519.1">
    <property type="nucleotide sequence ID" value="NZ_CP041200.1"/>
</dbReference>
<feature type="transmembrane region" description="Helical" evidence="1">
    <location>
        <begin position="358"/>
        <end position="380"/>
    </location>
</feature>
<reference evidence="3 4" key="1">
    <citation type="submission" date="2019-07" db="EMBL/GenBank/DDBJ databases">
        <title>Comparative genomics of three clinical Ureaplasma species: analysis of their core genomes and virulence factors.</title>
        <authorList>
            <person name="Yang T."/>
            <person name="Zhang Y."/>
            <person name="Li X."/>
            <person name="Kong Y."/>
            <person name="Yu H."/>
            <person name="Ruan Z."/>
            <person name="Xie X."/>
            <person name="Zhang J."/>
        </authorList>
    </citation>
    <scope>NUCLEOTIDE SEQUENCE [LARGE SCALE GENOMIC DNA]</scope>
    <source>
        <strain evidence="3 4">132</strain>
    </source>
</reference>
<keyword evidence="3" id="KW-0418">Kinase</keyword>
<dbReference type="Gene3D" id="1.10.510.10">
    <property type="entry name" value="Transferase(Phosphotransferase) domain 1"/>
    <property type="match status" value="1"/>
</dbReference>
<dbReference type="PROSITE" id="PS50011">
    <property type="entry name" value="PROTEIN_KINASE_DOM"/>
    <property type="match status" value="1"/>
</dbReference>
<dbReference type="Pfam" id="PF00069">
    <property type="entry name" value="Pkinase"/>
    <property type="match status" value="1"/>
</dbReference>
<name>A0AAP9D798_UREUR</name>
<dbReference type="Gene3D" id="3.30.200.20">
    <property type="entry name" value="Phosphorylase Kinase, domain 1"/>
    <property type="match status" value="1"/>
</dbReference>
<dbReference type="GO" id="GO:0005737">
    <property type="term" value="C:cytoplasm"/>
    <property type="evidence" value="ECO:0007669"/>
    <property type="project" value="TreeGrafter"/>
</dbReference>
<feature type="domain" description="Protein kinase" evidence="2">
    <location>
        <begin position="15"/>
        <end position="309"/>
    </location>
</feature>
<keyword evidence="1" id="KW-0472">Membrane</keyword>
<evidence type="ECO:0000313" key="4">
    <source>
        <dbReference type="Proteomes" id="UP000318231"/>
    </source>
</evidence>
<keyword evidence="3" id="KW-0723">Serine/threonine-protein kinase</keyword>
<evidence type="ECO:0000313" key="3">
    <source>
        <dbReference type="EMBL" id="QDI64783.1"/>
    </source>
</evidence>
<organism evidence="3 4">
    <name type="scientific">Ureaplasma urealyticum</name>
    <name type="common">Ureaplasma urealyticum biotype 2</name>
    <dbReference type="NCBI Taxonomy" id="2130"/>
    <lineage>
        <taxon>Bacteria</taxon>
        <taxon>Bacillati</taxon>
        <taxon>Mycoplasmatota</taxon>
        <taxon>Mycoplasmoidales</taxon>
        <taxon>Mycoplasmoidaceae</taxon>
        <taxon>Ureaplasma</taxon>
    </lineage>
</organism>
<dbReference type="SMART" id="SM00220">
    <property type="entry name" value="S_TKc"/>
    <property type="match status" value="1"/>
</dbReference>
<dbReference type="PANTHER" id="PTHR44167:SF18">
    <property type="entry name" value="PROTEIN KINASE DOMAIN-CONTAINING PROTEIN"/>
    <property type="match status" value="1"/>
</dbReference>
<dbReference type="GeneID" id="93848690"/>